<gene>
    <name evidence="2" type="ORF">sS8_2573</name>
</gene>
<dbReference type="InterPro" id="IPR021676">
    <property type="entry name" value="DUF3262"/>
</dbReference>
<dbReference type="RefSeq" id="WP_119629913.1">
    <property type="nucleotide sequence ID" value="NZ_AP017928.1"/>
</dbReference>
<dbReference type="Pfam" id="PF11660">
    <property type="entry name" value="DUF3262"/>
    <property type="match status" value="1"/>
</dbReference>
<reference evidence="2 3" key="1">
    <citation type="submission" date="2016-12" db="EMBL/GenBank/DDBJ databases">
        <title>Genome sequencing of Methylocaldum marinum.</title>
        <authorList>
            <person name="Takeuchi M."/>
            <person name="Kamagata Y."/>
            <person name="Hiraoka S."/>
            <person name="Oshima K."/>
            <person name="Hattori M."/>
            <person name="Iwasaki W."/>
        </authorList>
    </citation>
    <scope>NUCLEOTIDE SEQUENCE [LARGE SCALE GENOMIC DNA]</scope>
    <source>
        <strain evidence="2 3">S8</strain>
    </source>
</reference>
<keyword evidence="1" id="KW-1133">Transmembrane helix</keyword>
<feature type="transmembrane region" description="Helical" evidence="1">
    <location>
        <begin position="20"/>
        <end position="46"/>
    </location>
</feature>
<organism evidence="2 3">
    <name type="scientific">Methylocaldum marinum</name>
    <dbReference type="NCBI Taxonomy" id="1432792"/>
    <lineage>
        <taxon>Bacteria</taxon>
        <taxon>Pseudomonadati</taxon>
        <taxon>Pseudomonadota</taxon>
        <taxon>Gammaproteobacteria</taxon>
        <taxon>Methylococcales</taxon>
        <taxon>Methylococcaceae</taxon>
        <taxon>Methylocaldum</taxon>
    </lineage>
</organism>
<dbReference type="AlphaFoldDB" id="A0A250KSN3"/>
<evidence type="ECO:0000256" key="1">
    <source>
        <dbReference type="SAM" id="Phobius"/>
    </source>
</evidence>
<name>A0A250KSN3_9GAMM</name>
<evidence type="ECO:0000313" key="2">
    <source>
        <dbReference type="EMBL" id="BBA34524.1"/>
    </source>
</evidence>
<dbReference type="EMBL" id="AP017928">
    <property type="protein sequence ID" value="BBA34524.1"/>
    <property type="molecule type" value="Genomic_DNA"/>
</dbReference>
<accession>A0A250KSN3</accession>
<proteinExistence type="predicted"/>
<protein>
    <submittedName>
        <fullName evidence="2">Uncharacterized protein</fullName>
    </submittedName>
</protein>
<sequence>MAIDAASSAVFVQGSGVDAATLQMTVVSVAAVGVLVWLAWTAFALWRDWRDGSLGLMDLQWGLMRAAALSLLLIFLIRCAVWPLLAETECEHMHPNKPHLIQGPSTVGLVFAVAAGQALAALPAPVAPGTAPSPRRDIDR</sequence>
<feature type="transmembrane region" description="Helical" evidence="1">
    <location>
        <begin position="105"/>
        <end position="126"/>
    </location>
</feature>
<feature type="transmembrane region" description="Helical" evidence="1">
    <location>
        <begin position="66"/>
        <end position="85"/>
    </location>
</feature>
<evidence type="ECO:0000313" key="3">
    <source>
        <dbReference type="Proteomes" id="UP000266313"/>
    </source>
</evidence>
<keyword evidence="3" id="KW-1185">Reference proteome</keyword>
<keyword evidence="1" id="KW-0472">Membrane</keyword>
<dbReference type="KEGG" id="mmai:sS8_2573"/>
<dbReference type="Proteomes" id="UP000266313">
    <property type="component" value="Chromosome"/>
</dbReference>
<keyword evidence="1" id="KW-0812">Transmembrane</keyword>